<dbReference type="Pfam" id="PF13590">
    <property type="entry name" value="DUF4136"/>
    <property type="match status" value="1"/>
</dbReference>
<dbReference type="Proteomes" id="UP000270411">
    <property type="component" value="Chromosome 1"/>
</dbReference>
<evidence type="ECO:0000313" key="3">
    <source>
        <dbReference type="EMBL" id="AZG15431.1"/>
    </source>
</evidence>
<dbReference type="KEGG" id="cpau:EHF44_17985"/>
<evidence type="ECO:0000313" key="4">
    <source>
        <dbReference type="Proteomes" id="UP000270411"/>
    </source>
</evidence>
<reference evidence="4" key="1">
    <citation type="submission" date="2018-11" db="EMBL/GenBank/DDBJ databases">
        <title>FDA dAtabase for Regulatory Grade micrObial Sequences (FDA-ARGOS): Supporting development and validation of Infectious Disease Dx tests.</title>
        <authorList>
            <person name="Goldberg B."/>
            <person name="Campos J."/>
            <person name="Tallon L."/>
            <person name="Sadzewicz L."/>
            <person name="Zhao X."/>
            <person name="Vavikolanu K."/>
            <person name="Mehta A."/>
            <person name="Aluvathingal J."/>
            <person name="Nadendla S."/>
            <person name="Geyer C."/>
            <person name="Nandy P."/>
            <person name="Yan Y."/>
            <person name="Sichtig H."/>
        </authorList>
    </citation>
    <scope>NUCLEOTIDE SEQUENCE [LARGE SCALE GENOMIC DNA]</scope>
    <source>
        <strain evidence="4">FDAARGOS_614</strain>
    </source>
</reference>
<name>A0A3G8H4H0_9BURK</name>
<feature type="chain" id="PRO_5018049402" evidence="1">
    <location>
        <begin position="19"/>
        <end position="207"/>
    </location>
</feature>
<organism evidence="3 4">
    <name type="scientific">Cupriavidus pauculus</name>
    <dbReference type="NCBI Taxonomy" id="82633"/>
    <lineage>
        <taxon>Bacteria</taxon>
        <taxon>Pseudomonadati</taxon>
        <taxon>Pseudomonadota</taxon>
        <taxon>Betaproteobacteria</taxon>
        <taxon>Burkholderiales</taxon>
        <taxon>Burkholderiaceae</taxon>
        <taxon>Cupriavidus</taxon>
    </lineage>
</organism>
<proteinExistence type="predicted"/>
<gene>
    <name evidence="3" type="ORF">EHF44_17985</name>
</gene>
<dbReference type="AlphaFoldDB" id="A0A3G8H4H0"/>
<protein>
    <submittedName>
        <fullName evidence="3">DUF4136 domain-containing protein</fullName>
    </submittedName>
</protein>
<keyword evidence="1" id="KW-0732">Signal</keyword>
<evidence type="ECO:0000259" key="2">
    <source>
        <dbReference type="Pfam" id="PF13590"/>
    </source>
</evidence>
<feature type="signal peptide" evidence="1">
    <location>
        <begin position="1"/>
        <end position="18"/>
    </location>
</feature>
<dbReference type="Gene3D" id="3.30.160.670">
    <property type="match status" value="1"/>
</dbReference>
<sequence length="207" mass="23163">MGLLVALGALWLSGCASTVTTEVTAFRDAGWNNDPPHTYAFERTPQQEGQLDRQTYEAWLAQTLGGIGFEQVPARQARYLVTMDYDAAPGFVRVAETVYPDPWYGPWGPYWGPYGYYRPWGPYGWGPGYWPPQTVVRDVPVTFSNLRVFFKDAASGKRVYQVTARNTTEGGNLTAVMPYMIRSAFAGFPGDSGRPRRVTLEVEKEAK</sequence>
<dbReference type="OrthoDB" id="8940851at2"/>
<evidence type="ECO:0000256" key="1">
    <source>
        <dbReference type="SAM" id="SignalP"/>
    </source>
</evidence>
<accession>A0A3G8H4H0</accession>
<dbReference type="EMBL" id="CP033969">
    <property type="protein sequence ID" value="AZG15431.1"/>
    <property type="molecule type" value="Genomic_DNA"/>
</dbReference>
<feature type="domain" description="DUF4136" evidence="2">
    <location>
        <begin position="34"/>
        <end position="190"/>
    </location>
</feature>
<dbReference type="InterPro" id="IPR025411">
    <property type="entry name" value="DUF4136"/>
</dbReference>